<dbReference type="PANTHER" id="PTHR43423:SF1">
    <property type="entry name" value="ABC TRANSPORTER I FAMILY MEMBER 17"/>
    <property type="match status" value="1"/>
</dbReference>
<dbReference type="InterPro" id="IPR027417">
    <property type="entry name" value="P-loop_NTPase"/>
</dbReference>
<feature type="compositionally biased region" description="Low complexity" evidence="4">
    <location>
        <begin position="13"/>
        <end position="27"/>
    </location>
</feature>
<protein>
    <submittedName>
        <fullName evidence="6">Phosphate ABC transporter ATP-binding protein</fullName>
    </submittedName>
</protein>
<dbReference type="Pfam" id="PF00005">
    <property type="entry name" value="ABC_tran"/>
    <property type="match status" value="1"/>
</dbReference>
<dbReference type="SUPFAM" id="SSF52540">
    <property type="entry name" value="P-loop containing nucleoside triphosphate hydrolases"/>
    <property type="match status" value="1"/>
</dbReference>
<dbReference type="GO" id="GO:0005524">
    <property type="term" value="F:ATP binding"/>
    <property type="evidence" value="ECO:0007669"/>
    <property type="project" value="UniProtKB-KW"/>
</dbReference>
<organism evidence="6 7">
    <name type="scientific">Staphylococcus auricularis</name>
    <dbReference type="NCBI Taxonomy" id="29379"/>
    <lineage>
        <taxon>Bacteria</taxon>
        <taxon>Bacillati</taxon>
        <taxon>Bacillota</taxon>
        <taxon>Bacilli</taxon>
        <taxon>Bacillales</taxon>
        <taxon>Staphylococcaceae</taxon>
        <taxon>Staphylococcus</taxon>
    </lineage>
</organism>
<dbReference type="NCBIfam" id="TIGR00972">
    <property type="entry name" value="3a0107s01c2"/>
    <property type="match status" value="1"/>
</dbReference>
<keyword evidence="3 6" id="KW-0067">ATP-binding</keyword>
<dbReference type="InterPro" id="IPR003593">
    <property type="entry name" value="AAA+_ATPase"/>
</dbReference>
<dbReference type="EMBL" id="PZDI01000036">
    <property type="protein sequence ID" value="PTH16944.1"/>
    <property type="molecule type" value="Genomic_DNA"/>
</dbReference>
<evidence type="ECO:0000259" key="5">
    <source>
        <dbReference type="PROSITE" id="PS50893"/>
    </source>
</evidence>
<sequence>MANQTETKEQETTQDQTNDQTATQNETENNKTTDDANKDVVYSVKNLDLWYGENHALKNINLDILENTVTAIIGPSGCGKSTYIKTLNRMVELVPSVKTAGKIFYRDQNIFDSKYSVEKLRTNVGMVFQQPNPFPKSIYDNITYGPKIHGIKDKQTLDDIVEKSLRQAAIWDELKDRLNTNAYSLSGGQQQRVCIARTLAIEPDVILMDEPTSALDPISTLKVEELVQELKENYSIIIVTHNMQQAARVSDKTAFFLNGYVNEYDDTDTIFSNPSDKETEDYISGRFG</sequence>
<evidence type="ECO:0000256" key="2">
    <source>
        <dbReference type="ARBA" id="ARBA00022741"/>
    </source>
</evidence>
<dbReference type="CDD" id="cd03260">
    <property type="entry name" value="ABC_PstB_phosphate_transporter"/>
    <property type="match status" value="1"/>
</dbReference>
<dbReference type="PANTHER" id="PTHR43423">
    <property type="entry name" value="ABC TRANSPORTER I FAMILY MEMBER 17"/>
    <property type="match status" value="1"/>
</dbReference>
<dbReference type="InterPro" id="IPR005670">
    <property type="entry name" value="PstB-like"/>
</dbReference>
<dbReference type="Proteomes" id="UP000242694">
    <property type="component" value="Unassembled WGS sequence"/>
</dbReference>
<feature type="domain" description="ABC transporter" evidence="5">
    <location>
        <begin position="42"/>
        <end position="283"/>
    </location>
</feature>
<evidence type="ECO:0000313" key="7">
    <source>
        <dbReference type="Proteomes" id="UP000242694"/>
    </source>
</evidence>
<dbReference type="PROSITE" id="PS00211">
    <property type="entry name" value="ABC_TRANSPORTER_1"/>
    <property type="match status" value="1"/>
</dbReference>
<keyword evidence="7" id="KW-1185">Reference proteome</keyword>
<evidence type="ECO:0000256" key="4">
    <source>
        <dbReference type="SAM" id="MobiDB-lite"/>
    </source>
</evidence>
<evidence type="ECO:0000313" key="6">
    <source>
        <dbReference type="EMBL" id="PTH16944.1"/>
    </source>
</evidence>
<gene>
    <name evidence="6" type="ORF">BU607_07830</name>
</gene>
<feature type="compositionally biased region" description="Basic and acidic residues" evidence="4">
    <location>
        <begin position="1"/>
        <end position="11"/>
    </location>
</feature>
<dbReference type="InterPro" id="IPR003439">
    <property type="entry name" value="ABC_transporter-like_ATP-bd"/>
</dbReference>
<dbReference type="RefSeq" id="WP_107392862.1">
    <property type="nucleotide sequence ID" value="NZ_JALKTO010000001.1"/>
</dbReference>
<feature type="region of interest" description="Disordered" evidence="4">
    <location>
        <begin position="1"/>
        <end position="35"/>
    </location>
</feature>
<accession>A0ABX5IDD7</accession>
<proteinExistence type="predicted"/>
<evidence type="ECO:0000256" key="1">
    <source>
        <dbReference type="ARBA" id="ARBA00022448"/>
    </source>
</evidence>
<name>A0ABX5IDD7_9STAP</name>
<dbReference type="PROSITE" id="PS50893">
    <property type="entry name" value="ABC_TRANSPORTER_2"/>
    <property type="match status" value="1"/>
</dbReference>
<reference evidence="6 7" key="1">
    <citation type="journal article" date="2016" name="Front. Microbiol.">
        <title>Comprehensive Phylogenetic Analysis of Bovine Non-aureus Staphylococci Species Based on Whole-Genome Sequencing.</title>
        <authorList>
            <person name="Naushad S."/>
            <person name="Barkema H.W."/>
            <person name="Luby C."/>
            <person name="Condas L.A."/>
            <person name="Nobrega D.B."/>
            <person name="Carson D.A."/>
            <person name="De Buck J."/>
        </authorList>
    </citation>
    <scope>NUCLEOTIDE SEQUENCE [LARGE SCALE GENOMIC DNA]</scope>
    <source>
        <strain evidence="6 7">SNUC 993</strain>
    </source>
</reference>
<keyword evidence="2" id="KW-0547">Nucleotide-binding</keyword>
<dbReference type="InterPro" id="IPR017871">
    <property type="entry name" value="ABC_transporter-like_CS"/>
</dbReference>
<comment type="caution">
    <text evidence="6">The sequence shown here is derived from an EMBL/GenBank/DDBJ whole genome shotgun (WGS) entry which is preliminary data.</text>
</comment>
<dbReference type="SMART" id="SM00382">
    <property type="entry name" value="AAA"/>
    <property type="match status" value="1"/>
</dbReference>
<dbReference type="Gene3D" id="3.40.50.300">
    <property type="entry name" value="P-loop containing nucleotide triphosphate hydrolases"/>
    <property type="match status" value="1"/>
</dbReference>
<evidence type="ECO:0000256" key="3">
    <source>
        <dbReference type="ARBA" id="ARBA00022840"/>
    </source>
</evidence>
<keyword evidence="1" id="KW-0813">Transport</keyword>